<evidence type="ECO:0000256" key="1">
    <source>
        <dbReference type="SAM" id="MobiDB-lite"/>
    </source>
</evidence>
<dbReference type="EMBL" id="LR743508">
    <property type="protein sequence ID" value="CAA2110360.1"/>
    <property type="molecule type" value="Genomic_DNA"/>
</dbReference>
<feature type="compositionally biased region" description="Low complexity" evidence="1">
    <location>
        <begin position="137"/>
        <end position="151"/>
    </location>
</feature>
<feature type="region of interest" description="Disordered" evidence="1">
    <location>
        <begin position="118"/>
        <end position="162"/>
    </location>
</feature>
<feature type="compositionally biased region" description="Low complexity" evidence="1">
    <location>
        <begin position="60"/>
        <end position="72"/>
    </location>
</feature>
<feature type="region of interest" description="Disordered" evidence="1">
    <location>
        <begin position="230"/>
        <end position="251"/>
    </location>
</feature>
<dbReference type="AlphaFoldDB" id="A0A679JVP4"/>
<organism evidence="2">
    <name type="scientific">Variovorax paradoxus</name>
    <dbReference type="NCBI Taxonomy" id="34073"/>
    <lineage>
        <taxon>Bacteria</taxon>
        <taxon>Pseudomonadati</taxon>
        <taxon>Pseudomonadota</taxon>
        <taxon>Betaproteobacteria</taxon>
        <taxon>Burkholderiales</taxon>
        <taxon>Comamonadaceae</taxon>
        <taxon>Variovorax</taxon>
    </lineage>
</organism>
<accession>A0A679JVP4</accession>
<evidence type="ECO:0000313" key="2">
    <source>
        <dbReference type="EMBL" id="CAA2110360.1"/>
    </source>
</evidence>
<name>A0A679JVP4_VARPD</name>
<gene>
    <name evidence="2" type="ORF">VVAX_06604</name>
</gene>
<feature type="region of interest" description="Disordered" evidence="1">
    <location>
        <begin position="57"/>
        <end position="80"/>
    </location>
</feature>
<dbReference type="RefSeq" id="WP_339094821.1">
    <property type="nucleotide sequence ID" value="NZ_LR743508.1"/>
</dbReference>
<sequence>MAYTLTQARGLLTAAELAIFDQSRAGPIKELTAARLRAKVERARALRDKYRDLYRRQSVATRSAPASRRSAAGGDNERTQKKATVFTEVLERFETRLAQLDAKADVKLKPAVRTAARTTVKAPVKPPVRAPAKKTAARTPVKKASATPTPAKKARKPKAKVVSLKSAVKHALELKQASLAAPPVAEHSSKAPAALSPLGAAAAGAPQVTAPLDINPRAARLNPLKERAENIALHAHAGSQNRHAQGKRDAR</sequence>
<reference evidence="2" key="1">
    <citation type="submission" date="2019-12" db="EMBL/GenBank/DDBJ databases">
        <authorList>
            <person name="Cremers G."/>
        </authorList>
    </citation>
    <scope>NUCLEOTIDE SEQUENCE</scope>
    <source>
        <strain evidence="2">Vvax</strain>
    </source>
</reference>
<proteinExistence type="predicted"/>
<protein>
    <submittedName>
        <fullName evidence="2">Uncharacterized protein</fullName>
    </submittedName>
</protein>